<feature type="compositionally biased region" description="Basic and acidic residues" evidence="7">
    <location>
        <begin position="206"/>
        <end position="224"/>
    </location>
</feature>
<gene>
    <name evidence="10" type="ORF">Ciccas_006487</name>
</gene>
<keyword evidence="4 8" id="KW-1133">Transmembrane helix</keyword>
<feature type="transmembrane region" description="Helical" evidence="8">
    <location>
        <begin position="290"/>
        <end position="310"/>
    </location>
</feature>
<evidence type="ECO:0000256" key="4">
    <source>
        <dbReference type="ARBA" id="ARBA00022989"/>
    </source>
</evidence>
<accession>A0ABD2Q5L6</accession>
<comment type="caution">
    <text evidence="10">The sequence shown here is derived from an EMBL/GenBank/DDBJ whole genome shotgun (WGS) entry which is preliminary data.</text>
</comment>
<dbReference type="PROSITE" id="PS50262">
    <property type="entry name" value="G_PROTEIN_RECEP_F1_2"/>
    <property type="match status" value="1"/>
</dbReference>
<dbReference type="PANTHER" id="PTHR24241">
    <property type="entry name" value="NEUROPEPTIDE RECEPTOR-RELATED G-PROTEIN COUPLED RECEPTOR"/>
    <property type="match status" value="1"/>
</dbReference>
<comment type="subcellular location">
    <subcellularLocation>
        <location evidence="1">Cell membrane</location>
        <topology evidence="1">Multi-pass membrane protein</topology>
    </subcellularLocation>
</comment>
<evidence type="ECO:0000313" key="11">
    <source>
        <dbReference type="Proteomes" id="UP001626550"/>
    </source>
</evidence>
<evidence type="ECO:0000256" key="8">
    <source>
        <dbReference type="SAM" id="Phobius"/>
    </source>
</evidence>
<evidence type="ECO:0000256" key="5">
    <source>
        <dbReference type="ARBA" id="ARBA00023136"/>
    </source>
</evidence>
<evidence type="ECO:0000256" key="3">
    <source>
        <dbReference type="ARBA" id="ARBA00022692"/>
    </source>
</evidence>
<dbReference type="AlphaFoldDB" id="A0ABD2Q5L6"/>
<evidence type="ECO:0000256" key="1">
    <source>
        <dbReference type="ARBA" id="ARBA00004651"/>
    </source>
</evidence>
<dbReference type="PANTHER" id="PTHR24241:SF76">
    <property type="entry name" value="NEUROPEPTIDE SIFAMIDE RECEPTOR"/>
    <property type="match status" value="1"/>
</dbReference>
<feature type="transmembrane region" description="Helical" evidence="8">
    <location>
        <begin position="135"/>
        <end position="154"/>
    </location>
</feature>
<evidence type="ECO:0000256" key="7">
    <source>
        <dbReference type="SAM" id="MobiDB-lite"/>
    </source>
</evidence>
<dbReference type="Proteomes" id="UP001626550">
    <property type="component" value="Unassembled WGS sequence"/>
</dbReference>
<feature type="transmembrane region" description="Helical" evidence="8">
    <location>
        <begin position="88"/>
        <end position="111"/>
    </location>
</feature>
<keyword evidence="6" id="KW-0675">Receptor</keyword>
<proteinExistence type="predicted"/>
<name>A0ABD2Q5L6_9PLAT</name>
<keyword evidence="5 8" id="KW-0472">Membrane</keyword>
<dbReference type="PRINTS" id="PR00237">
    <property type="entry name" value="GPCRRHODOPSN"/>
</dbReference>
<evidence type="ECO:0000313" key="10">
    <source>
        <dbReference type="EMBL" id="KAL3314882.1"/>
    </source>
</evidence>
<feature type="transmembrane region" description="Helical" evidence="8">
    <location>
        <begin position="174"/>
        <end position="194"/>
    </location>
</feature>
<dbReference type="InterPro" id="IPR017452">
    <property type="entry name" value="GPCR_Rhodpsn_7TM"/>
</dbReference>
<feature type="region of interest" description="Disordered" evidence="7">
    <location>
        <begin position="204"/>
        <end position="224"/>
    </location>
</feature>
<keyword evidence="3 8" id="KW-0812">Transmembrane</keyword>
<evidence type="ECO:0000259" key="9">
    <source>
        <dbReference type="PROSITE" id="PS50262"/>
    </source>
</evidence>
<dbReference type="Gene3D" id="1.20.1070.10">
    <property type="entry name" value="Rhodopsin 7-helix transmembrane proteins"/>
    <property type="match status" value="1"/>
</dbReference>
<dbReference type="GO" id="GO:0005886">
    <property type="term" value="C:plasma membrane"/>
    <property type="evidence" value="ECO:0007669"/>
    <property type="project" value="UniProtKB-SubCell"/>
</dbReference>
<feature type="transmembrane region" description="Helical" evidence="8">
    <location>
        <begin position="12"/>
        <end position="37"/>
    </location>
</feature>
<keyword evidence="11" id="KW-1185">Reference proteome</keyword>
<dbReference type="EMBL" id="JBJKFK010000879">
    <property type="protein sequence ID" value="KAL3314882.1"/>
    <property type="molecule type" value="Genomic_DNA"/>
</dbReference>
<feature type="transmembrane region" description="Helical" evidence="8">
    <location>
        <begin position="316"/>
        <end position="337"/>
    </location>
</feature>
<dbReference type="InterPro" id="IPR000276">
    <property type="entry name" value="GPCR_Rhodpsn"/>
</dbReference>
<sequence>MNKLPDGNSSSIASTLLIVSSGHVLLILEILAIFLLTRKKAHKIGPLKTLMLVLSSIEFLLCTSILLYELLRCIETTVSNSVEKSLSTIFFISLNTALVSRNWIVALIAATRCEAVVSPLKNHHRAFFSIRKQKIMSICIVLLSALFSGARILVKIFKPHTDSTFSKVFFVYQSVIPILVIISCALFIIAVMVFRDGGSSSNIQNEAERRNSSVPKKEPAAADERRPLNGRLLSCTGNELGVRNNSIRCSRGSFLQFRSGSDASIIGSEALNYQLQLNWKISQVKVTRMVVLMLIIFTVLESPVTITIFFEIERQNFLLKILVIANSYANLIIYLFMSKKFRALAEEYLCRHRRLQTRVCCHGCPPFTSNQDRRQSNEVHKKSKKQIDNTVFNIPSIRIEDD</sequence>
<dbReference type="SUPFAM" id="SSF81321">
    <property type="entry name" value="Family A G protein-coupled receptor-like"/>
    <property type="match status" value="1"/>
</dbReference>
<feature type="transmembrane region" description="Helical" evidence="8">
    <location>
        <begin position="49"/>
        <end position="68"/>
    </location>
</feature>
<organism evidence="10 11">
    <name type="scientific">Cichlidogyrus casuarinus</name>
    <dbReference type="NCBI Taxonomy" id="1844966"/>
    <lineage>
        <taxon>Eukaryota</taxon>
        <taxon>Metazoa</taxon>
        <taxon>Spiralia</taxon>
        <taxon>Lophotrochozoa</taxon>
        <taxon>Platyhelminthes</taxon>
        <taxon>Monogenea</taxon>
        <taxon>Monopisthocotylea</taxon>
        <taxon>Dactylogyridea</taxon>
        <taxon>Ancyrocephalidae</taxon>
        <taxon>Cichlidogyrus</taxon>
    </lineage>
</organism>
<protein>
    <recommendedName>
        <fullName evidence="9">G-protein coupled receptors family 1 profile domain-containing protein</fullName>
    </recommendedName>
</protein>
<evidence type="ECO:0000256" key="6">
    <source>
        <dbReference type="ARBA" id="ARBA00023170"/>
    </source>
</evidence>
<keyword evidence="2" id="KW-1003">Cell membrane</keyword>
<evidence type="ECO:0000256" key="2">
    <source>
        <dbReference type="ARBA" id="ARBA00022475"/>
    </source>
</evidence>
<feature type="domain" description="G-protein coupled receptors family 1 profile" evidence="9">
    <location>
        <begin position="28"/>
        <end position="334"/>
    </location>
</feature>
<reference evidence="10 11" key="1">
    <citation type="submission" date="2024-11" db="EMBL/GenBank/DDBJ databases">
        <title>Adaptive evolution of stress response genes in parasites aligns with host niche diversity.</title>
        <authorList>
            <person name="Hahn C."/>
            <person name="Resl P."/>
        </authorList>
    </citation>
    <scope>NUCLEOTIDE SEQUENCE [LARGE SCALE GENOMIC DNA]</scope>
    <source>
        <strain evidence="10">EGGRZ-B1_66</strain>
        <tissue evidence="10">Body</tissue>
    </source>
</reference>